<evidence type="ECO:0000313" key="4">
    <source>
        <dbReference type="Proteomes" id="UP000239539"/>
    </source>
</evidence>
<dbReference type="InterPro" id="IPR008040">
    <property type="entry name" value="Hydant_A_N"/>
</dbReference>
<reference evidence="4" key="1">
    <citation type="journal article" date="2020" name="Int. J. Syst. Evol. Microbiol.">
        <title>Alteromonas alba sp. nov., a marine bacterium isolated from the seawater of the West Pacific Ocean.</title>
        <authorList>
            <person name="Sun C."/>
            <person name="Wu Y.-H."/>
            <person name="Xamxidin M."/>
            <person name="Cheng H."/>
            <person name="Xu X.-W."/>
        </authorList>
    </citation>
    <scope>NUCLEOTIDE SEQUENCE [LARGE SCALE GENOMIC DNA]</scope>
    <source>
        <strain evidence="4">9a2</strain>
    </source>
</reference>
<dbReference type="PANTHER" id="PTHR11365">
    <property type="entry name" value="5-OXOPROLINASE RELATED"/>
    <property type="match status" value="1"/>
</dbReference>
<dbReference type="PANTHER" id="PTHR11365:SF10">
    <property type="entry name" value="HYDANTOINASE_OXOPROLINASE"/>
    <property type="match status" value="1"/>
</dbReference>
<dbReference type="EMBL" id="PVNO01000027">
    <property type="protein sequence ID" value="PRO68320.1"/>
    <property type="molecule type" value="Genomic_DNA"/>
</dbReference>
<dbReference type="Pfam" id="PF05378">
    <property type="entry name" value="Hydant_A_N"/>
    <property type="match status" value="1"/>
</dbReference>
<proteinExistence type="predicted"/>
<feature type="domain" description="Hydantoinase/oxoprolinase N-terminal" evidence="2">
    <location>
        <begin position="2"/>
        <end position="171"/>
    </location>
</feature>
<dbReference type="SUPFAM" id="SSF53067">
    <property type="entry name" value="Actin-like ATPase domain"/>
    <property type="match status" value="2"/>
</dbReference>
<dbReference type="InterPro" id="IPR045079">
    <property type="entry name" value="Oxoprolinase-like"/>
</dbReference>
<dbReference type="InterPro" id="IPR002821">
    <property type="entry name" value="Hydantoinase_A"/>
</dbReference>
<organism evidence="3 4">
    <name type="scientific">Alteromonas gracilis</name>
    <dbReference type="NCBI Taxonomy" id="1479524"/>
    <lineage>
        <taxon>Bacteria</taxon>
        <taxon>Pseudomonadati</taxon>
        <taxon>Pseudomonadota</taxon>
        <taxon>Gammaproteobacteria</taxon>
        <taxon>Alteromonadales</taxon>
        <taxon>Alteromonadaceae</taxon>
        <taxon>Alteromonas/Salinimonas group</taxon>
        <taxon>Alteromonas</taxon>
    </lineage>
</organism>
<dbReference type="RefSeq" id="WP_105932027.1">
    <property type="nucleotide sequence ID" value="NZ_PVNO01000027.1"/>
</dbReference>
<evidence type="ECO:0000313" key="3">
    <source>
        <dbReference type="EMBL" id="PRO68320.1"/>
    </source>
</evidence>
<sequence>MRIGIDVGGTHTDAVLLDNETIIATNKSLTTADVASGIIDSLNALLNKASVSANSINAVMIGTTQFTNAIVERRQLSNIAVIRLALPSGKGCPPMIEWPEDLVNAINPSIYECHGGYLYDGNPVADIDIQEIEAVIADIKQKEIKSVAIASAFSTMNAEPELLVANLIRTEIPDCEITLSHQIGSIGLLERENAAILNATLRPFAQSVVNAFENALTKHAFNCPFFISQNDGTLMNADFVRAYPALTFASGPTNSLRGAYKLTGKENAIVVDIGGTTSDIGVLQNGFPRESNRIIKVGGVRTNFRMPDINAVGLGGGSIVRDEGKRIGPDSCGHKLVDEALIFNGNTLTTTDIIVASGHADIGDSEKVKHVSSDVIQSAITTMRETLNYHIEMMKPDDKPVPVILVGGGAVLIQGDLPAASEVIRPVNAGVANAIGAAIAQIGGEAESMLSYRAMSRDDAIKGVTQLAIDKAVTAGADKTTVRTIDIEEIEVPYMEGDMRRVRVKVVGDIATDDASVKTAEHHTGAY</sequence>
<name>A0ABX5CLK5_9ALTE</name>
<dbReference type="Gene3D" id="3.30.420.40">
    <property type="match status" value="2"/>
</dbReference>
<comment type="caution">
    <text evidence="3">The sequence shown here is derived from an EMBL/GenBank/DDBJ whole genome shotgun (WGS) entry which is preliminary data.</text>
</comment>
<gene>
    <name evidence="3" type="ORF">C6Y39_14940</name>
</gene>
<feature type="domain" description="Hydantoinase A/oxoprolinase" evidence="1">
    <location>
        <begin position="191"/>
        <end position="358"/>
    </location>
</feature>
<evidence type="ECO:0000259" key="1">
    <source>
        <dbReference type="Pfam" id="PF01968"/>
    </source>
</evidence>
<dbReference type="Pfam" id="PF01968">
    <property type="entry name" value="Hydantoinase_A"/>
    <property type="match status" value="1"/>
</dbReference>
<keyword evidence="4" id="KW-1185">Reference proteome</keyword>
<evidence type="ECO:0000259" key="2">
    <source>
        <dbReference type="Pfam" id="PF05378"/>
    </source>
</evidence>
<dbReference type="InterPro" id="IPR043129">
    <property type="entry name" value="ATPase_NBD"/>
</dbReference>
<accession>A0ABX5CLK5</accession>
<protein>
    <submittedName>
        <fullName evidence="3">Hydantoinase subunit beta</fullName>
    </submittedName>
</protein>
<dbReference type="Proteomes" id="UP000239539">
    <property type="component" value="Unassembled WGS sequence"/>
</dbReference>